<dbReference type="AlphaFoldDB" id="C6WY91"/>
<evidence type="ECO:0000313" key="3">
    <source>
        <dbReference type="Proteomes" id="UP000002742"/>
    </source>
</evidence>
<dbReference type="Proteomes" id="UP000002742">
    <property type="component" value="Chromosome"/>
</dbReference>
<sequence length="149" mass="16697">MLKYITTLAAAITPLMYFHGALFHESYLRALGVPADLFQLPLEDTLVQGFTAYMLLGIQYLLLLFLYLLVALSMTYNLNEASKISFIKRVVAWIAQRSKGLNLVDKAKGHHLTEKTMKWVGYSLIAVLSLLIFLGTTLVLAMEAEKLGK</sequence>
<keyword evidence="1" id="KW-0472">Membrane</keyword>
<keyword evidence="3" id="KW-1185">Reference proteome</keyword>
<evidence type="ECO:0000313" key="2">
    <source>
        <dbReference type="EMBL" id="ACT46987.1"/>
    </source>
</evidence>
<gene>
    <name evidence="2" type="ordered locus">Mmol_0076</name>
</gene>
<evidence type="ECO:0000256" key="1">
    <source>
        <dbReference type="SAM" id="Phobius"/>
    </source>
</evidence>
<name>C6WY91_METML</name>
<organism evidence="2 3">
    <name type="scientific">Methylotenera mobilis (strain JLW8 / ATCC BAA-1282 / DSM 17540)</name>
    <dbReference type="NCBI Taxonomy" id="583345"/>
    <lineage>
        <taxon>Bacteria</taxon>
        <taxon>Pseudomonadati</taxon>
        <taxon>Pseudomonadota</taxon>
        <taxon>Betaproteobacteria</taxon>
        <taxon>Nitrosomonadales</taxon>
        <taxon>Methylophilaceae</taxon>
        <taxon>Methylotenera</taxon>
    </lineage>
</organism>
<proteinExistence type="predicted"/>
<reference evidence="2 3" key="2">
    <citation type="journal article" date="2011" name="J. Bacteriol.">
        <title>Genomes of three methylotrophs from a single niche uncover genetic and metabolic divergence of Methylophilaceae.</title>
        <authorList>
            <person name="Lapidus A."/>
            <person name="Clum A."/>
            <person name="Labutti K."/>
            <person name="Kaluzhnaya M.G."/>
            <person name="Lim S."/>
            <person name="Beck D.A."/>
            <person name="Glavina Del Rio T."/>
            <person name="Nolan M."/>
            <person name="Mavromatis K."/>
            <person name="Huntemann M."/>
            <person name="Lucas S."/>
            <person name="Lidstrom M.E."/>
            <person name="Ivanova N."/>
            <person name="Chistoserdova L."/>
        </authorList>
    </citation>
    <scope>NUCLEOTIDE SEQUENCE [LARGE SCALE GENOMIC DNA]</scope>
    <source>
        <strain evidence="3">JLW8 / ATCC BAA-1282 / DSM 17540</strain>
    </source>
</reference>
<keyword evidence="1" id="KW-0812">Transmembrane</keyword>
<dbReference type="RefSeq" id="WP_012777444.1">
    <property type="nucleotide sequence ID" value="NC_012968.1"/>
</dbReference>
<feature type="transmembrane region" description="Helical" evidence="1">
    <location>
        <begin position="119"/>
        <end position="142"/>
    </location>
</feature>
<dbReference type="EMBL" id="CP001672">
    <property type="protein sequence ID" value="ACT46987.1"/>
    <property type="molecule type" value="Genomic_DNA"/>
</dbReference>
<accession>C6WY91</accession>
<protein>
    <submittedName>
        <fullName evidence="2">Uncharacterized protein</fullName>
    </submittedName>
</protein>
<feature type="transmembrane region" description="Helical" evidence="1">
    <location>
        <begin position="54"/>
        <end position="78"/>
    </location>
</feature>
<reference evidence="3" key="1">
    <citation type="submission" date="2009-07" db="EMBL/GenBank/DDBJ databases">
        <title>Complete sequence of Methylotenera mobilis JLW8.</title>
        <authorList>
            <consortium name="US DOE Joint Genome Institute"/>
            <person name="Lucas S."/>
            <person name="Copeland A."/>
            <person name="Lapidus A."/>
            <person name="Glavina del Rio T."/>
            <person name="Tice H."/>
            <person name="Bruce D."/>
            <person name="Goodwin L."/>
            <person name="Pitluck S."/>
            <person name="LaButti K.M."/>
            <person name="Clum A."/>
            <person name="Larimer F."/>
            <person name="Land M."/>
            <person name="Hauser L."/>
            <person name="Kyrpides N."/>
            <person name="Mikhailova N."/>
            <person name="Kayluzhnaya M."/>
            <person name="Chistoserdova L."/>
        </authorList>
    </citation>
    <scope>NUCLEOTIDE SEQUENCE [LARGE SCALE GENOMIC DNA]</scope>
    <source>
        <strain evidence="3">JLW8 / ATCC BAA-1282 / DSM 17540</strain>
    </source>
</reference>
<keyword evidence="1" id="KW-1133">Transmembrane helix</keyword>
<dbReference type="KEGG" id="mmb:Mmol_0076"/>
<dbReference type="HOGENOM" id="CLU_1747499_0_0_4"/>